<name>A0A3B1AIE1_9ZZZZ</name>
<evidence type="ECO:0008006" key="2">
    <source>
        <dbReference type="Google" id="ProtNLM"/>
    </source>
</evidence>
<proteinExistence type="predicted"/>
<accession>A0A3B1AIE1</accession>
<gene>
    <name evidence="1" type="ORF">MNBD_GAMMA22-2914</name>
</gene>
<dbReference type="InterPro" id="IPR036249">
    <property type="entry name" value="Thioredoxin-like_sf"/>
</dbReference>
<dbReference type="SUPFAM" id="SSF52833">
    <property type="entry name" value="Thioredoxin-like"/>
    <property type="match status" value="1"/>
</dbReference>
<organism evidence="1">
    <name type="scientific">hydrothermal vent metagenome</name>
    <dbReference type="NCBI Taxonomy" id="652676"/>
    <lineage>
        <taxon>unclassified sequences</taxon>
        <taxon>metagenomes</taxon>
        <taxon>ecological metagenomes</taxon>
    </lineage>
</organism>
<dbReference type="EMBL" id="UOFS01000040">
    <property type="protein sequence ID" value="VAW99742.1"/>
    <property type="molecule type" value="Genomic_DNA"/>
</dbReference>
<sequence>MKLILIISGSCLSCKAAHDIWLTTCQSYDIKLSTWDFENETGKNIAEQLDIKSFPALINNKKIIAVGCPNAATAKKIIKQLLNS</sequence>
<dbReference type="AlphaFoldDB" id="A0A3B1AIE1"/>
<evidence type="ECO:0000313" key="1">
    <source>
        <dbReference type="EMBL" id="VAW99742.1"/>
    </source>
</evidence>
<dbReference type="Gene3D" id="3.40.30.10">
    <property type="entry name" value="Glutaredoxin"/>
    <property type="match status" value="1"/>
</dbReference>
<reference evidence="1" key="1">
    <citation type="submission" date="2018-06" db="EMBL/GenBank/DDBJ databases">
        <authorList>
            <person name="Zhirakovskaya E."/>
        </authorList>
    </citation>
    <scope>NUCLEOTIDE SEQUENCE</scope>
</reference>
<protein>
    <recommendedName>
        <fullName evidence="2">Thioredoxin-like fold domain-containing protein</fullName>
    </recommendedName>
</protein>